<sequence>MVQGPQQNNPAAPRRGALSYILNPPTPETDAPGRSPRTYQDNPPRTVYAPGGDSTAPVQQSYGAVSPPGGRGRDVPPVLTQQNMSPGVPAPLLWLTPALSSADLRANRKVHLFSTSGGFVKYIYIGQPTRNGRNVLQRVEDMSIEPDIKSFGPYDIICAGCDHAFSTRSGSAMYQNNAGSWEVHHCNTLRDWDNPASPRKLTPEMAAEFAHSRMVSRDRALAHLV</sequence>
<dbReference type="EMBL" id="VDMD01000003">
    <property type="protein sequence ID" value="TRM67261.1"/>
    <property type="molecule type" value="Genomic_DNA"/>
</dbReference>
<reference evidence="2 3" key="1">
    <citation type="journal article" date="2019" name="New Phytol.">
        <title>Comparative genomics reveals unique wood-decay strategies and fruiting body development in the Schizophyllaceae.</title>
        <authorList>
            <person name="Almasi E."/>
            <person name="Sahu N."/>
            <person name="Krizsan K."/>
            <person name="Balint B."/>
            <person name="Kovacs G.M."/>
            <person name="Kiss B."/>
            <person name="Cseklye J."/>
            <person name="Drula E."/>
            <person name="Henrissat B."/>
            <person name="Nagy I."/>
            <person name="Chovatia M."/>
            <person name="Adam C."/>
            <person name="LaButti K."/>
            <person name="Lipzen A."/>
            <person name="Riley R."/>
            <person name="Grigoriev I.V."/>
            <person name="Nagy L.G."/>
        </authorList>
    </citation>
    <scope>NUCLEOTIDE SEQUENCE [LARGE SCALE GENOMIC DNA]</scope>
    <source>
        <strain evidence="2 3">NL-1724</strain>
    </source>
</reference>
<accession>A0A550CR42</accession>
<proteinExistence type="predicted"/>
<protein>
    <submittedName>
        <fullName evidence="2">Uncharacterized protein</fullName>
    </submittedName>
</protein>
<dbReference type="AlphaFoldDB" id="A0A550CR42"/>
<feature type="region of interest" description="Disordered" evidence="1">
    <location>
        <begin position="1"/>
        <end position="75"/>
    </location>
</feature>
<dbReference type="Proteomes" id="UP000320762">
    <property type="component" value="Unassembled WGS sequence"/>
</dbReference>
<feature type="compositionally biased region" description="Polar residues" evidence="1">
    <location>
        <begin position="1"/>
        <end position="10"/>
    </location>
</feature>
<gene>
    <name evidence="2" type="ORF">BD626DRAFT_535182</name>
</gene>
<evidence type="ECO:0000313" key="2">
    <source>
        <dbReference type="EMBL" id="TRM67261.1"/>
    </source>
</evidence>
<keyword evidence="3" id="KW-1185">Reference proteome</keyword>
<evidence type="ECO:0000313" key="3">
    <source>
        <dbReference type="Proteomes" id="UP000320762"/>
    </source>
</evidence>
<name>A0A550CR42_9AGAR</name>
<comment type="caution">
    <text evidence="2">The sequence shown here is derived from an EMBL/GenBank/DDBJ whole genome shotgun (WGS) entry which is preliminary data.</text>
</comment>
<evidence type="ECO:0000256" key="1">
    <source>
        <dbReference type="SAM" id="MobiDB-lite"/>
    </source>
</evidence>
<organism evidence="2 3">
    <name type="scientific">Schizophyllum amplum</name>
    <dbReference type="NCBI Taxonomy" id="97359"/>
    <lineage>
        <taxon>Eukaryota</taxon>
        <taxon>Fungi</taxon>
        <taxon>Dikarya</taxon>
        <taxon>Basidiomycota</taxon>
        <taxon>Agaricomycotina</taxon>
        <taxon>Agaricomycetes</taxon>
        <taxon>Agaricomycetidae</taxon>
        <taxon>Agaricales</taxon>
        <taxon>Schizophyllaceae</taxon>
        <taxon>Schizophyllum</taxon>
    </lineage>
</organism>